<dbReference type="PANTHER" id="PTHR43047:SF72">
    <property type="entry name" value="OSMOSENSING HISTIDINE PROTEIN KINASE SLN1"/>
    <property type="match status" value="1"/>
</dbReference>
<evidence type="ECO:0000256" key="4">
    <source>
        <dbReference type="ARBA" id="ARBA00022777"/>
    </source>
</evidence>
<dbReference type="GO" id="GO:0005886">
    <property type="term" value="C:plasma membrane"/>
    <property type="evidence" value="ECO:0007669"/>
    <property type="project" value="TreeGrafter"/>
</dbReference>
<evidence type="ECO:0000256" key="1">
    <source>
        <dbReference type="ARBA" id="ARBA00000085"/>
    </source>
</evidence>
<evidence type="ECO:0000313" key="7">
    <source>
        <dbReference type="Proteomes" id="UP000309544"/>
    </source>
</evidence>
<organism evidence="6 7">
    <name type="scientific">Prosthecochloris vibrioformis</name>
    <name type="common">Chlorobium vibrioforme</name>
    <dbReference type="NCBI Taxonomy" id="1098"/>
    <lineage>
        <taxon>Bacteria</taxon>
        <taxon>Pseudomonadati</taxon>
        <taxon>Chlorobiota</taxon>
        <taxon>Chlorobiia</taxon>
        <taxon>Chlorobiales</taxon>
        <taxon>Chlorobiaceae</taxon>
        <taxon>Prosthecochloris</taxon>
    </lineage>
</organism>
<dbReference type="GO" id="GO:0000155">
    <property type="term" value="F:phosphorelay sensor kinase activity"/>
    <property type="evidence" value="ECO:0007669"/>
    <property type="project" value="TreeGrafter"/>
</dbReference>
<sequence length="58" mass="6287">MLSMQDQHMYYRSEHSAVHIPGTGLGLAIVKDIVELHGGQVEVSSRLNLGSTVSVIQP</sequence>
<dbReference type="GO" id="GO:0009927">
    <property type="term" value="F:histidine phosphotransfer kinase activity"/>
    <property type="evidence" value="ECO:0007669"/>
    <property type="project" value="TreeGrafter"/>
</dbReference>
<dbReference type="Proteomes" id="UP000309544">
    <property type="component" value="Unassembled WGS sequence"/>
</dbReference>
<dbReference type="InterPro" id="IPR004358">
    <property type="entry name" value="Sig_transdc_His_kin-like_C"/>
</dbReference>
<keyword evidence="7" id="KW-1185">Reference proteome</keyword>
<dbReference type="InterPro" id="IPR003594">
    <property type="entry name" value="HATPase_dom"/>
</dbReference>
<dbReference type="InterPro" id="IPR036890">
    <property type="entry name" value="HATPase_C_sf"/>
</dbReference>
<feature type="domain" description="Histidine kinase/HSP90-like ATPase" evidence="5">
    <location>
        <begin position="10"/>
        <end position="56"/>
    </location>
</feature>
<protein>
    <recommendedName>
        <fullName evidence="2">histidine kinase</fullName>
        <ecNumber evidence="2">2.7.13.3</ecNumber>
    </recommendedName>
</protein>
<dbReference type="Gene3D" id="3.30.565.10">
    <property type="entry name" value="Histidine kinase-like ATPase, C-terminal domain"/>
    <property type="match status" value="1"/>
</dbReference>
<evidence type="ECO:0000256" key="3">
    <source>
        <dbReference type="ARBA" id="ARBA00022679"/>
    </source>
</evidence>
<dbReference type="Pfam" id="PF02518">
    <property type="entry name" value="HATPase_c"/>
    <property type="match status" value="1"/>
</dbReference>
<name>A0A5C4S0K4_PROVB</name>
<dbReference type="PANTHER" id="PTHR43047">
    <property type="entry name" value="TWO-COMPONENT HISTIDINE PROTEIN KINASE"/>
    <property type="match status" value="1"/>
</dbReference>
<keyword evidence="4" id="KW-0418">Kinase</keyword>
<comment type="catalytic activity">
    <reaction evidence="1">
        <text>ATP + protein L-histidine = ADP + protein N-phospho-L-histidine.</text>
        <dbReference type="EC" id="2.7.13.3"/>
    </reaction>
</comment>
<keyword evidence="3" id="KW-0808">Transferase</keyword>
<dbReference type="EMBL" id="VDCI01000003">
    <property type="protein sequence ID" value="TNJ36980.1"/>
    <property type="molecule type" value="Genomic_DNA"/>
</dbReference>
<reference evidence="6 7" key="1">
    <citation type="submission" date="2019-05" db="EMBL/GenBank/DDBJ databases">
        <title>Draft Whole-Genome sequence of the green sulfur bacterium Prosthecochloris vibrioformis DSM 260.</title>
        <authorList>
            <person name="Meyer T.E."/>
            <person name="Kyndt J.A."/>
        </authorList>
    </citation>
    <scope>NUCLEOTIDE SEQUENCE [LARGE SCALE GENOMIC DNA]</scope>
    <source>
        <strain evidence="6 7">DSM 260</strain>
    </source>
</reference>
<dbReference type="SUPFAM" id="SSF55874">
    <property type="entry name" value="ATPase domain of HSP90 chaperone/DNA topoisomerase II/histidine kinase"/>
    <property type="match status" value="1"/>
</dbReference>
<gene>
    <name evidence="6" type="ORF">FGF68_05245</name>
</gene>
<dbReference type="PRINTS" id="PR00344">
    <property type="entry name" value="BCTRLSENSOR"/>
</dbReference>
<comment type="caution">
    <text evidence="6">The sequence shown here is derived from an EMBL/GenBank/DDBJ whole genome shotgun (WGS) entry which is preliminary data.</text>
</comment>
<accession>A0A5C4S0K4</accession>
<evidence type="ECO:0000256" key="2">
    <source>
        <dbReference type="ARBA" id="ARBA00012438"/>
    </source>
</evidence>
<evidence type="ECO:0000313" key="6">
    <source>
        <dbReference type="EMBL" id="TNJ36980.1"/>
    </source>
</evidence>
<dbReference type="EC" id="2.7.13.3" evidence="2"/>
<dbReference type="AlphaFoldDB" id="A0A5C4S0K4"/>
<proteinExistence type="predicted"/>
<evidence type="ECO:0000259" key="5">
    <source>
        <dbReference type="Pfam" id="PF02518"/>
    </source>
</evidence>